<proteinExistence type="predicted"/>
<feature type="compositionally biased region" description="Polar residues" evidence="1">
    <location>
        <begin position="90"/>
        <end position="112"/>
    </location>
</feature>
<protein>
    <submittedName>
        <fullName evidence="2">Uncharacterized protein</fullName>
    </submittedName>
</protein>
<gene>
    <name evidence="2" type="ORF">BGW36DRAFT_199796</name>
</gene>
<feature type="compositionally biased region" description="Polar residues" evidence="1">
    <location>
        <begin position="289"/>
        <end position="302"/>
    </location>
</feature>
<evidence type="ECO:0000313" key="3">
    <source>
        <dbReference type="Proteomes" id="UP001201262"/>
    </source>
</evidence>
<sequence>MSFKVAYVIHPGAYKDFRFSRSILRSYSQTNHTTYYRIFKVTFRGQAHHTPSPPKMSFNDTNFQNEHETGGTTGNIPGTFDRSNDASAGRSFNQVDNLTSDRTQGSYNSGFGSNDRAGNLSNDRTGGSYEGGLNNRNTNTAGGFTDGRADGSFGRGNNDNFSRDTNTATSGFSDRESNLQSNNLQSTTDKGRGGSITDGPSVEPREATAGHAGVMGATFGADHTSTSTFEKSQGRRYGEGFDQSGNKFEQELGGQGRDGHHRRENETERGAAAGGSGYDNADRQEYGNRSDNTTDTIASGETGSSNNSHESGKSSDHSHKEGLGQKFKEKAESKFFHYRKLVL</sequence>
<comment type="caution">
    <text evidence="2">The sequence shown here is derived from an EMBL/GenBank/DDBJ whole genome shotgun (WGS) entry which is preliminary data.</text>
</comment>
<dbReference type="Proteomes" id="UP001201262">
    <property type="component" value="Unassembled WGS sequence"/>
</dbReference>
<evidence type="ECO:0000256" key="1">
    <source>
        <dbReference type="SAM" id="MobiDB-lite"/>
    </source>
</evidence>
<dbReference type="EMBL" id="JAJTJA010000008">
    <property type="protein sequence ID" value="KAH8695277.1"/>
    <property type="molecule type" value="Genomic_DNA"/>
</dbReference>
<evidence type="ECO:0000313" key="2">
    <source>
        <dbReference type="EMBL" id="KAH8695277.1"/>
    </source>
</evidence>
<accession>A0AAD4PZ07</accession>
<organism evidence="2 3">
    <name type="scientific">Talaromyces proteolyticus</name>
    <dbReference type="NCBI Taxonomy" id="1131652"/>
    <lineage>
        <taxon>Eukaryota</taxon>
        <taxon>Fungi</taxon>
        <taxon>Dikarya</taxon>
        <taxon>Ascomycota</taxon>
        <taxon>Pezizomycotina</taxon>
        <taxon>Eurotiomycetes</taxon>
        <taxon>Eurotiomycetidae</taxon>
        <taxon>Eurotiales</taxon>
        <taxon>Trichocomaceae</taxon>
        <taxon>Talaromyces</taxon>
        <taxon>Talaromyces sect. Bacilispori</taxon>
    </lineage>
</organism>
<feature type="region of interest" description="Disordered" evidence="1">
    <location>
        <begin position="50"/>
        <end position="330"/>
    </location>
</feature>
<reference evidence="2" key="1">
    <citation type="submission" date="2021-12" db="EMBL/GenBank/DDBJ databases">
        <title>Convergent genome expansion in fungi linked to evolution of root-endophyte symbiosis.</title>
        <authorList>
            <consortium name="DOE Joint Genome Institute"/>
            <person name="Ke Y.-H."/>
            <person name="Bonito G."/>
            <person name="Liao H.-L."/>
            <person name="Looney B."/>
            <person name="Rojas-Flechas A."/>
            <person name="Nash J."/>
            <person name="Hameed K."/>
            <person name="Schadt C."/>
            <person name="Martin F."/>
            <person name="Crous P.W."/>
            <person name="Miettinen O."/>
            <person name="Magnuson J.K."/>
            <person name="Labbe J."/>
            <person name="Jacobson D."/>
            <person name="Doktycz M.J."/>
            <person name="Veneault-Fourrey C."/>
            <person name="Kuo A."/>
            <person name="Mondo S."/>
            <person name="Calhoun S."/>
            <person name="Riley R."/>
            <person name="Ohm R."/>
            <person name="LaButti K."/>
            <person name="Andreopoulos B."/>
            <person name="Pangilinan J."/>
            <person name="Nolan M."/>
            <person name="Tritt A."/>
            <person name="Clum A."/>
            <person name="Lipzen A."/>
            <person name="Daum C."/>
            <person name="Barry K."/>
            <person name="Grigoriev I.V."/>
            <person name="Vilgalys R."/>
        </authorList>
    </citation>
    <scope>NUCLEOTIDE SEQUENCE</scope>
    <source>
        <strain evidence="2">PMI_201</strain>
    </source>
</reference>
<keyword evidence="3" id="KW-1185">Reference proteome</keyword>
<feature type="compositionally biased region" description="Polar residues" evidence="1">
    <location>
        <begin position="155"/>
        <end position="188"/>
    </location>
</feature>
<dbReference type="RefSeq" id="XP_046070419.1">
    <property type="nucleotide sequence ID" value="XM_046209857.1"/>
</dbReference>
<feature type="compositionally biased region" description="Basic and acidic residues" evidence="1">
    <location>
        <begin position="257"/>
        <end position="269"/>
    </location>
</feature>
<dbReference type="AlphaFoldDB" id="A0AAD4PZ07"/>
<feature type="compositionally biased region" description="Basic and acidic residues" evidence="1">
    <location>
        <begin position="310"/>
        <end position="330"/>
    </location>
</feature>
<dbReference type="GeneID" id="70240144"/>
<name>A0AAD4PZ07_9EURO</name>